<proteinExistence type="predicted"/>
<sequence>MSHLVSDIWCLASKRQLVVRKLQPGQSITADGQLDEEAWAETPWSAPFEDIEGDLGPPPQFETKVKMRYDDSCLWVAAYMEEPQAWATQQETNSIVYLDNDFEVFVDPNGDNHYYKEVEINAHGASWNLLLVQPYVDGGPAVCNGTLATMCASNYSSPSSSSSPSPGPSVPAWDLSSSLRAGVSVDGALNDPAVGSKGWSAEMCLPLKEYVKYEEGVNLPPRGGDYWRINFSRVQWTVKVASEGGSEVYVKDEEAPPSNWVFQPMGVTNMHLPERWGYAYFSEEPAKGGRQGGREGVIEEGPRDPKWPMREALAQVYEAQKVYTTLYGGGVSYTDSVNALVLNGHLSTHVAQGFCAGIPEIEKTGGSGGAGGGYVASVRSADMAGVVGHVDETRRMWFTGEDGAGRGKEGESPDREAPLQRPHEQPAVSKGTGSGRRRGMLRV</sequence>
<comment type="caution">
    <text evidence="3">The sequence shown here is derived from an EMBL/GenBank/DDBJ whole genome shotgun (WGS) entry which is preliminary data.</text>
</comment>
<dbReference type="PANTHER" id="PTHR35532:SF5">
    <property type="entry name" value="CARBOHYDRATE-BINDING DOMAIN-CONTAINING PROTEIN"/>
    <property type="match status" value="1"/>
</dbReference>
<dbReference type="EMBL" id="SDOX01000183">
    <property type="protein sequence ID" value="TFJ80124.1"/>
    <property type="molecule type" value="Genomic_DNA"/>
</dbReference>
<accession>A0A4D9CNN2</accession>
<dbReference type="Proteomes" id="UP000355283">
    <property type="component" value="Unassembled WGS sequence"/>
</dbReference>
<gene>
    <name evidence="3" type="ORF">NSK_008681</name>
</gene>
<name>A0A4D9CNN2_9STRA</name>
<evidence type="ECO:0000256" key="1">
    <source>
        <dbReference type="SAM" id="MobiDB-lite"/>
    </source>
</evidence>
<dbReference type="InterPro" id="IPR010502">
    <property type="entry name" value="Carb-bd_dom_fam9"/>
</dbReference>
<feature type="domain" description="Carbohydrate-binding" evidence="2">
    <location>
        <begin position="31"/>
        <end position="117"/>
    </location>
</feature>
<dbReference type="CDD" id="cd09620">
    <property type="entry name" value="CBM9_like_3"/>
    <property type="match status" value="1"/>
</dbReference>
<dbReference type="SUPFAM" id="SSF49344">
    <property type="entry name" value="CBD9-like"/>
    <property type="match status" value="1"/>
</dbReference>
<dbReference type="GO" id="GO:0004553">
    <property type="term" value="F:hydrolase activity, hydrolyzing O-glycosyl compounds"/>
    <property type="evidence" value="ECO:0007669"/>
    <property type="project" value="InterPro"/>
</dbReference>
<dbReference type="AlphaFoldDB" id="A0A4D9CNN2"/>
<dbReference type="OrthoDB" id="59288at2759"/>
<evidence type="ECO:0000313" key="3">
    <source>
        <dbReference type="EMBL" id="TFJ80124.1"/>
    </source>
</evidence>
<dbReference type="GO" id="GO:0030246">
    <property type="term" value="F:carbohydrate binding"/>
    <property type="evidence" value="ECO:0007669"/>
    <property type="project" value="InterPro"/>
</dbReference>
<evidence type="ECO:0000313" key="4">
    <source>
        <dbReference type="Proteomes" id="UP000355283"/>
    </source>
</evidence>
<dbReference type="Gene3D" id="2.60.40.1190">
    <property type="match status" value="1"/>
</dbReference>
<dbReference type="Pfam" id="PF06452">
    <property type="entry name" value="CBM9_1"/>
    <property type="match status" value="1"/>
</dbReference>
<organism evidence="3 4">
    <name type="scientific">Nannochloropsis salina CCMP1776</name>
    <dbReference type="NCBI Taxonomy" id="1027361"/>
    <lineage>
        <taxon>Eukaryota</taxon>
        <taxon>Sar</taxon>
        <taxon>Stramenopiles</taxon>
        <taxon>Ochrophyta</taxon>
        <taxon>Eustigmatophyceae</taxon>
        <taxon>Eustigmatales</taxon>
        <taxon>Monodopsidaceae</taxon>
        <taxon>Microchloropsis</taxon>
        <taxon>Microchloropsis salina</taxon>
    </lineage>
</organism>
<evidence type="ECO:0000259" key="2">
    <source>
        <dbReference type="Pfam" id="PF06452"/>
    </source>
</evidence>
<feature type="region of interest" description="Disordered" evidence="1">
    <location>
        <begin position="399"/>
        <end position="443"/>
    </location>
</feature>
<keyword evidence="4" id="KW-1185">Reference proteome</keyword>
<dbReference type="GO" id="GO:0016052">
    <property type="term" value="P:carbohydrate catabolic process"/>
    <property type="evidence" value="ECO:0007669"/>
    <property type="project" value="InterPro"/>
</dbReference>
<feature type="region of interest" description="Disordered" evidence="1">
    <location>
        <begin position="285"/>
        <end position="305"/>
    </location>
</feature>
<reference evidence="3 4" key="1">
    <citation type="submission" date="2019-01" db="EMBL/GenBank/DDBJ databases">
        <title>Nuclear Genome Assembly of the Microalgal Biofuel strain Nannochloropsis salina CCMP1776.</title>
        <authorList>
            <person name="Hovde B."/>
        </authorList>
    </citation>
    <scope>NUCLEOTIDE SEQUENCE [LARGE SCALE GENOMIC DNA]</scope>
    <source>
        <strain evidence="3 4">CCMP1776</strain>
    </source>
</reference>
<dbReference type="PANTHER" id="PTHR35532">
    <property type="entry name" value="SIMILAR TO POLYHYDROXYALKANOATE DEPOLYMERASE"/>
    <property type="match status" value="1"/>
</dbReference>
<feature type="compositionally biased region" description="Basic and acidic residues" evidence="1">
    <location>
        <begin position="403"/>
        <end position="424"/>
    </location>
</feature>
<protein>
    <recommendedName>
        <fullName evidence="2">Carbohydrate-binding domain-containing protein</fullName>
    </recommendedName>
</protein>